<keyword evidence="1" id="KW-0472">Membrane</keyword>
<evidence type="ECO:0000256" key="1">
    <source>
        <dbReference type="SAM" id="Phobius"/>
    </source>
</evidence>
<organism evidence="2 3">
    <name type="scientific">Cucurbita argyrosperma subsp. sororia</name>
    <dbReference type="NCBI Taxonomy" id="37648"/>
    <lineage>
        <taxon>Eukaryota</taxon>
        <taxon>Viridiplantae</taxon>
        <taxon>Streptophyta</taxon>
        <taxon>Embryophyta</taxon>
        <taxon>Tracheophyta</taxon>
        <taxon>Spermatophyta</taxon>
        <taxon>Magnoliopsida</taxon>
        <taxon>eudicotyledons</taxon>
        <taxon>Gunneridae</taxon>
        <taxon>Pentapetalae</taxon>
        <taxon>rosids</taxon>
        <taxon>fabids</taxon>
        <taxon>Cucurbitales</taxon>
        <taxon>Cucurbitaceae</taxon>
        <taxon>Cucurbiteae</taxon>
        <taxon>Cucurbita</taxon>
    </lineage>
</organism>
<dbReference type="Proteomes" id="UP000685013">
    <property type="component" value="Chromosome 7"/>
</dbReference>
<feature type="non-terminal residue" evidence="2">
    <location>
        <position position="1"/>
    </location>
</feature>
<gene>
    <name evidence="2" type="ORF">SDJN03_12015</name>
</gene>
<keyword evidence="1" id="KW-0812">Transmembrane</keyword>
<feature type="transmembrane region" description="Helical" evidence="1">
    <location>
        <begin position="48"/>
        <end position="70"/>
    </location>
</feature>
<dbReference type="EMBL" id="JAGKQH010000007">
    <property type="protein sequence ID" value="KAG6595462.1"/>
    <property type="molecule type" value="Genomic_DNA"/>
</dbReference>
<dbReference type="AlphaFoldDB" id="A0AAV6NDQ9"/>
<comment type="caution">
    <text evidence="2">The sequence shown here is derived from an EMBL/GenBank/DDBJ whole genome shotgun (WGS) entry which is preliminary data.</text>
</comment>
<feature type="transmembrane region" description="Helical" evidence="1">
    <location>
        <begin position="12"/>
        <end position="28"/>
    </location>
</feature>
<proteinExistence type="predicted"/>
<evidence type="ECO:0000313" key="3">
    <source>
        <dbReference type="Proteomes" id="UP000685013"/>
    </source>
</evidence>
<reference evidence="2 3" key="1">
    <citation type="journal article" date="2021" name="Hortic Res">
        <title>The domestication of Cucurbita argyrosperma as revealed by the genome of its wild relative.</title>
        <authorList>
            <person name="Barrera-Redondo J."/>
            <person name="Sanchez-de la Vega G."/>
            <person name="Aguirre-Liguori J.A."/>
            <person name="Castellanos-Morales G."/>
            <person name="Gutierrez-Guerrero Y.T."/>
            <person name="Aguirre-Dugua X."/>
            <person name="Aguirre-Planter E."/>
            <person name="Tenaillon M.I."/>
            <person name="Lira-Saade R."/>
            <person name="Eguiarte L.E."/>
        </authorList>
    </citation>
    <scope>NUCLEOTIDE SEQUENCE [LARGE SCALE GENOMIC DNA]</scope>
    <source>
        <strain evidence="2">JBR-2021</strain>
    </source>
</reference>
<protein>
    <submittedName>
        <fullName evidence="2">Uncharacterized protein</fullName>
    </submittedName>
</protein>
<keyword evidence="1" id="KW-1133">Transmembrane helix</keyword>
<keyword evidence="3" id="KW-1185">Reference proteome</keyword>
<sequence>MPDFHFSCLDSFSSLVALSCCVFAVQCFETRKNLRELGKIRGNPSYRLFKLSFFYINSLALISSYLIMLIDYREDILGE</sequence>
<accession>A0AAV6NDQ9</accession>
<name>A0AAV6NDQ9_9ROSI</name>
<evidence type="ECO:0000313" key="2">
    <source>
        <dbReference type="EMBL" id="KAG6595462.1"/>
    </source>
</evidence>